<comment type="caution">
    <text evidence="1">The sequence shown here is derived from an EMBL/GenBank/DDBJ whole genome shotgun (WGS) entry which is preliminary data.</text>
</comment>
<dbReference type="AlphaFoldDB" id="A0A821UH94"/>
<organism evidence="1 2">
    <name type="scientific">Rotaria socialis</name>
    <dbReference type="NCBI Taxonomy" id="392032"/>
    <lineage>
        <taxon>Eukaryota</taxon>
        <taxon>Metazoa</taxon>
        <taxon>Spiralia</taxon>
        <taxon>Gnathifera</taxon>
        <taxon>Rotifera</taxon>
        <taxon>Eurotatoria</taxon>
        <taxon>Bdelloidea</taxon>
        <taxon>Philodinida</taxon>
        <taxon>Philodinidae</taxon>
        <taxon>Rotaria</taxon>
    </lineage>
</organism>
<gene>
    <name evidence="1" type="ORF">TOA249_LOCUS29890</name>
</gene>
<proteinExistence type="predicted"/>
<sequence length="19" mass="2185">SDPNDFSRGTPHRRETLEA</sequence>
<name>A0A821UH94_9BILA</name>
<feature type="non-terminal residue" evidence="1">
    <location>
        <position position="1"/>
    </location>
</feature>
<reference evidence="1" key="1">
    <citation type="submission" date="2021-02" db="EMBL/GenBank/DDBJ databases">
        <authorList>
            <person name="Nowell W R."/>
        </authorList>
    </citation>
    <scope>NUCLEOTIDE SEQUENCE</scope>
</reference>
<dbReference type="Proteomes" id="UP000663838">
    <property type="component" value="Unassembled WGS sequence"/>
</dbReference>
<accession>A0A821UH94</accession>
<evidence type="ECO:0000313" key="2">
    <source>
        <dbReference type="Proteomes" id="UP000663838"/>
    </source>
</evidence>
<protein>
    <submittedName>
        <fullName evidence="1">Uncharacterized protein</fullName>
    </submittedName>
</protein>
<dbReference type="EMBL" id="CAJOBS010004869">
    <property type="protein sequence ID" value="CAF4889521.1"/>
    <property type="molecule type" value="Genomic_DNA"/>
</dbReference>
<evidence type="ECO:0000313" key="1">
    <source>
        <dbReference type="EMBL" id="CAF4889521.1"/>
    </source>
</evidence>